<accession>A0ABW7CBA7</accession>
<sequence>MTNQKQNRWLTSAVLFLALLAFVGLSVLPLLGGLRQTPNSAASPGTSPASSERDRLMNEAKGYELVLQREPDNQTALRGLLEARLKMGDRKGAIVPLAKLAELNPSEPDYGILLAQAQKEAGDLEAAAATYRTLLDRQPNSLKALQGLATLLVEQQRPQAAVGLVQESLDQAIAANKSKPNSADVVSIRLLLGEVYVKLERYDDAIAAFDKALEGNPKDFRPVLAKAIVLRNQGKTQQAEELFATAAGLAPDRFKDQIRKLAATEPGAEPTPAASPSPSPAQP</sequence>
<dbReference type="InterPro" id="IPR011990">
    <property type="entry name" value="TPR-like_helical_dom_sf"/>
</dbReference>
<dbReference type="SUPFAM" id="SSF48452">
    <property type="entry name" value="TPR-like"/>
    <property type="match status" value="1"/>
</dbReference>
<name>A0ABW7CBA7_9CYAN</name>
<keyword evidence="2 3" id="KW-0802">TPR repeat</keyword>
<proteinExistence type="predicted"/>
<feature type="compositionally biased region" description="Low complexity" evidence="4">
    <location>
        <begin position="263"/>
        <end position="272"/>
    </location>
</feature>
<dbReference type="EMBL" id="JAZAQF010000074">
    <property type="protein sequence ID" value="MFG3818428.1"/>
    <property type="molecule type" value="Genomic_DNA"/>
</dbReference>
<dbReference type="Pfam" id="PF13432">
    <property type="entry name" value="TPR_16"/>
    <property type="match status" value="2"/>
</dbReference>
<dbReference type="InterPro" id="IPR051012">
    <property type="entry name" value="CellSynth/LPSAsmb/PSIAsmb"/>
</dbReference>
<evidence type="ECO:0000256" key="2">
    <source>
        <dbReference type="ARBA" id="ARBA00022803"/>
    </source>
</evidence>
<dbReference type="SMART" id="SM00028">
    <property type="entry name" value="TPR"/>
    <property type="match status" value="3"/>
</dbReference>
<dbReference type="PANTHER" id="PTHR45586">
    <property type="entry name" value="TPR REPEAT-CONTAINING PROTEIN PA4667"/>
    <property type="match status" value="1"/>
</dbReference>
<gene>
    <name evidence="5" type="ORF">VPK24_12325</name>
</gene>
<dbReference type="Gene3D" id="1.25.40.10">
    <property type="entry name" value="Tetratricopeptide repeat domain"/>
    <property type="match status" value="2"/>
</dbReference>
<evidence type="ECO:0000256" key="3">
    <source>
        <dbReference type="PROSITE-ProRule" id="PRU00339"/>
    </source>
</evidence>
<reference evidence="6" key="1">
    <citation type="journal article" date="2024" name="Algal Res.">
        <title>Biochemical, toxicological and genomic investigation of a high-biomass producing Limnothrix strain isolated from Italian shallow drinking water reservoir.</title>
        <authorList>
            <person name="Simonazzi M."/>
            <person name="Shishido T.K."/>
            <person name="Delbaje E."/>
            <person name="Wahlsten M."/>
            <person name="Fewer D.P."/>
            <person name="Sivonen K."/>
            <person name="Pezzolesi L."/>
            <person name="Pistocchi R."/>
        </authorList>
    </citation>
    <scope>NUCLEOTIDE SEQUENCE [LARGE SCALE GENOMIC DNA]</scope>
    <source>
        <strain evidence="6">LRLZ20PSL1</strain>
    </source>
</reference>
<dbReference type="PANTHER" id="PTHR45586:SF1">
    <property type="entry name" value="LIPOPOLYSACCHARIDE ASSEMBLY PROTEIN B"/>
    <property type="match status" value="1"/>
</dbReference>
<evidence type="ECO:0000256" key="4">
    <source>
        <dbReference type="SAM" id="MobiDB-lite"/>
    </source>
</evidence>
<dbReference type="PROSITE" id="PS50005">
    <property type="entry name" value="TPR"/>
    <property type="match status" value="1"/>
</dbReference>
<evidence type="ECO:0000256" key="1">
    <source>
        <dbReference type="ARBA" id="ARBA00022737"/>
    </source>
</evidence>
<comment type="caution">
    <text evidence="5">The sequence shown here is derived from an EMBL/GenBank/DDBJ whole genome shotgun (WGS) entry which is preliminary data.</text>
</comment>
<keyword evidence="6" id="KW-1185">Reference proteome</keyword>
<organism evidence="5 6">
    <name type="scientific">Limnothrix redekei LRLZ20PSL1</name>
    <dbReference type="NCBI Taxonomy" id="3112953"/>
    <lineage>
        <taxon>Bacteria</taxon>
        <taxon>Bacillati</taxon>
        <taxon>Cyanobacteriota</taxon>
        <taxon>Cyanophyceae</taxon>
        <taxon>Pseudanabaenales</taxon>
        <taxon>Pseudanabaenaceae</taxon>
        <taxon>Limnothrix</taxon>
    </lineage>
</organism>
<dbReference type="RefSeq" id="WP_393013786.1">
    <property type="nucleotide sequence ID" value="NZ_JAZAQF010000074.1"/>
</dbReference>
<dbReference type="Proteomes" id="UP001604335">
    <property type="component" value="Unassembled WGS sequence"/>
</dbReference>
<dbReference type="InterPro" id="IPR019734">
    <property type="entry name" value="TPR_rpt"/>
</dbReference>
<dbReference type="PROSITE" id="PS50293">
    <property type="entry name" value="TPR_REGION"/>
    <property type="match status" value="1"/>
</dbReference>
<feature type="repeat" description="TPR" evidence="3">
    <location>
        <begin position="186"/>
        <end position="219"/>
    </location>
</feature>
<keyword evidence="1" id="KW-0677">Repeat</keyword>
<feature type="compositionally biased region" description="Pro residues" evidence="4">
    <location>
        <begin position="273"/>
        <end position="283"/>
    </location>
</feature>
<evidence type="ECO:0000313" key="6">
    <source>
        <dbReference type="Proteomes" id="UP001604335"/>
    </source>
</evidence>
<protein>
    <submittedName>
        <fullName evidence="5">Tetratricopeptide repeat protein</fullName>
    </submittedName>
</protein>
<evidence type="ECO:0000313" key="5">
    <source>
        <dbReference type="EMBL" id="MFG3818428.1"/>
    </source>
</evidence>
<feature type="region of interest" description="Disordered" evidence="4">
    <location>
        <begin position="255"/>
        <end position="283"/>
    </location>
</feature>